<dbReference type="Proteomes" id="UP000030364">
    <property type="component" value="Unassembled WGS sequence"/>
</dbReference>
<protein>
    <recommendedName>
        <fullName evidence="6">PhoH-like protein</fullName>
    </recommendedName>
</protein>
<dbReference type="InterPro" id="IPR051451">
    <property type="entry name" value="PhoH2-like"/>
</dbReference>
<dbReference type="InterPro" id="IPR027417">
    <property type="entry name" value="P-loop_NTPase"/>
</dbReference>
<keyword evidence="4" id="KW-0547">Nucleotide-binding</keyword>
<keyword evidence="5" id="KW-0067">ATP-binding</keyword>
<evidence type="ECO:0000313" key="8">
    <source>
        <dbReference type="EMBL" id="KGQ21756.2"/>
    </source>
</evidence>
<dbReference type="GO" id="GO:0005524">
    <property type="term" value="F:ATP binding"/>
    <property type="evidence" value="ECO:0007669"/>
    <property type="project" value="UniProtKB-KW"/>
</dbReference>
<evidence type="ECO:0000313" key="9">
    <source>
        <dbReference type="Proteomes" id="UP000030364"/>
    </source>
</evidence>
<dbReference type="SUPFAM" id="SSF52540">
    <property type="entry name" value="P-loop containing nucleoside triphosphate hydrolases"/>
    <property type="match status" value="1"/>
</dbReference>
<dbReference type="Gene3D" id="3.40.50.300">
    <property type="entry name" value="P-loop containing nucleotide triphosphate hydrolases"/>
    <property type="match status" value="1"/>
</dbReference>
<dbReference type="PANTHER" id="PTHR30473">
    <property type="entry name" value="PROTEIN PHOH"/>
    <property type="match status" value="1"/>
</dbReference>
<accession>A0A0A2WNL8</accession>
<evidence type="ECO:0000256" key="6">
    <source>
        <dbReference type="ARBA" id="ARBA00039970"/>
    </source>
</evidence>
<keyword evidence="3" id="KW-0963">Cytoplasm</keyword>
<dbReference type="AlphaFoldDB" id="A0A0A2WNL8"/>
<dbReference type="PANTHER" id="PTHR30473:SF1">
    <property type="entry name" value="PHOH-LIKE PROTEIN"/>
    <property type="match status" value="1"/>
</dbReference>
<evidence type="ECO:0000256" key="5">
    <source>
        <dbReference type="ARBA" id="ARBA00022840"/>
    </source>
</evidence>
<dbReference type="GO" id="GO:0005829">
    <property type="term" value="C:cytosol"/>
    <property type="evidence" value="ECO:0007669"/>
    <property type="project" value="TreeGrafter"/>
</dbReference>
<name>A0A0A2WNL8_THEFI</name>
<sequence>MARNPEEAQRVVIPLKPTETLAFLGQADKNLKRLRALFKDLLGDRLRLLVRGEEIVLFGDREAVELGEKVVRDLLALLRQGAELDEATLEQAVALAQEGEGLLLATTPAAEVSLPSRLRPKTPGQRRYVEAIAQHDITFGVGPAGTGKTYLAVAMAVAHLKARKVKRIVLTRPAVEAGEKLGFLPGDIQAKVDPYLRPLYDALFDMIDAERFEHYLQSGIIEVAPLAFMRGRTLNDAFIILDEAQNTTPEQMKMFLTRMGFNSKVVVTGDVTQIDLPKHQKSGLVEAVRVLKGIEGIAFIFFKESDVVRHPLVARIIKAYEQAEA</sequence>
<comment type="caution">
    <text evidence="8">The sequence shown here is derived from an EMBL/GenBank/DDBJ whole genome shotgun (WGS) entry which is preliminary data.</text>
</comment>
<comment type="similarity">
    <text evidence="2">Belongs to the PhoH family.</text>
</comment>
<evidence type="ECO:0000256" key="4">
    <source>
        <dbReference type="ARBA" id="ARBA00022741"/>
    </source>
</evidence>
<dbReference type="RefSeq" id="WP_038064759.1">
    <property type="nucleotide sequence ID" value="NZ_JPSL02000039.1"/>
</dbReference>
<dbReference type="InterPro" id="IPR003714">
    <property type="entry name" value="PhoH"/>
</dbReference>
<gene>
    <name evidence="8" type="ORF">THFILI_06830</name>
</gene>
<evidence type="ECO:0000256" key="1">
    <source>
        <dbReference type="ARBA" id="ARBA00004496"/>
    </source>
</evidence>
<keyword evidence="9" id="KW-1185">Reference proteome</keyword>
<proteinExistence type="inferred from homology"/>
<feature type="domain" description="PhoH-like protein" evidence="7">
    <location>
        <begin position="118"/>
        <end position="321"/>
    </location>
</feature>
<dbReference type="Pfam" id="PF02562">
    <property type="entry name" value="PhoH"/>
    <property type="match status" value="1"/>
</dbReference>
<comment type="subcellular location">
    <subcellularLocation>
        <location evidence="1">Cytoplasm</location>
    </subcellularLocation>
</comment>
<evidence type="ECO:0000256" key="3">
    <source>
        <dbReference type="ARBA" id="ARBA00022490"/>
    </source>
</evidence>
<reference evidence="8 9" key="1">
    <citation type="journal article" date="2015" name="Genome Announc.">
        <title>Draft Genome Sequence of the Thermophile Thermus filiformis ATCC 43280, Producer of Carotenoid-(Di)glucoside-Branched Fatty Acid (Di)esters and Source of Hyperthermostable Enzymes of Biotechnological Interest.</title>
        <authorList>
            <person name="Mandelli F."/>
            <person name="Oliveira Ramires B."/>
            <person name="Couger M.B."/>
            <person name="Paixao D.A."/>
            <person name="Camilo C.M."/>
            <person name="Polikarpov I."/>
            <person name="Prade R."/>
            <person name="Riano-Pachon D.M."/>
            <person name="Squina F.M."/>
        </authorList>
    </citation>
    <scope>NUCLEOTIDE SEQUENCE [LARGE SCALE GENOMIC DNA]</scope>
    <source>
        <strain evidence="8 9">ATCC 43280</strain>
    </source>
</reference>
<dbReference type="FunFam" id="3.40.50.300:FF:000013">
    <property type="entry name" value="PhoH family ATPase"/>
    <property type="match status" value="1"/>
</dbReference>
<dbReference type="STRING" id="276.THFILI_06830"/>
<evidence type="ECO:0000256" key="2">
    <source>
        <dbReference type="ARBA" id="ARBA00010393"/>
    </source>
</evidence>
<evidence type="ECO:0000259" key="7">
    <source>
        <dbReference type="Pfam" id="PF02562"/>
    </source>
</evidence>
<dbReference type="OrthoDB" id="9773137at2"/>
<organism evidence="8 9">
    <name type="scientific">Thermus filiformis</name>
    <dbReference type="NCBI Taxonomy" id="276"/>
    <lineage>
        <taxon>Bacteria</taxon>
        <taxon>Thermotogati</taxon>
        <taxon>Deinococcota</taxon>
        <taxon>Deinococci</taxon>
        <taxon>Thermales</taxon>
        <taxon>Thermaceae</taxon>
        <taxon>Thermus</taxon>
    </lineage>
</organism>
<dbReference type="EMBL" id="JPSL02000039">
    <property type="protein sequence ID" value="KGQ21756.2"/>
    <property type="molecule type" value="Genomic_DNA"/>
</dbReference>